<protein>
    <submittedName>
        <fullName evidence="1">2685_t:CDS:1</fullName>
    </submittedName>
</protein>
<organism evidence="1 2">
    <name type="scientific">Acaulospora colombiana</name>
    <dbReference type="NCBI Taxonomy" id="27376"/>
    <lineage>
        <taxon>Eukaryota</taxon>
        <taxon>Fungi</taxon>
        <taxon>Fungi incertae sedis</taxon>
        <taxon>Mucoromycota</taxon>
        <taxon>Glomeromycotina</taxon>
        <taxon>Glomeromycetes</taxon>
        <taxon>Diversisporales</taxon>
        <taxon>Acaulosporaceae</taxon>
        <taxon>Acaulospora</taxon>
    </lineage>
</organism>
<comment type="caution">
    <text evidence="1">The sequence shown here is derived from an EMBL/GenBank/DDBJ whole genome shotgun (WGS) entry which is preliminary data.</text>
</comment>
<sequence length="495" mass="56785">MGIKCGKQKYLEEDEKGISLKPKKSLVGKCRECHRPNTNKHQKVGWCHSCNTFRFKNDFYNWSSGNDAVDYFIQETQLNAKSHGDVLEWIPYESIDSVDYIAKGGYGTVFSATWKDGYITHWDKKTKRWARSGSMIVTVKSIDNSANMTGEFFHEDPQTQDYMIVSEYANNGNLRSFLVQNNRKLNWERRLRILLKIAMALQDLHQAGFVHKDLHSGNILQVDECIKISDFGESNQASLPQVDLEQLRTPSMAVSGPIYTELLRKHYRADKIFYDESQNVCIGKAMIACMPTSDTDKDNQMLSCKNIDDDSENLQAISPDISEVASTRYSEILSAELAHGTSLGVERSASRYSLALVAEIQRRLTPKLPEEYITTQSQLRKGKYTEYLEGQEQDQYSIKTNFNDARKIRGNSVNSPTDYSGLGANKYNKYNNYQIRKVDVVQNYLDSTNKYQNQIMGNMQNESTDEMANFNIEDSDMLQYICKQPIVQRGSYWVF</sequence>
<evidence type="ECO:0000313" key="2">
    <source>
        <dbReference type="Proteomes" id="UP000789525"/>
    </source>
</evidence>
<proteinExistence type="predicted"/>
<accession>A0ACA9NK24</accession>
<keyword evidence="2" id="KW-1185">Reference proteome</keyword>
<feature type="non-terminal residue" evidence="1">
    <location>
        <position position="495"/>
    </location>
</feature>
<dbReference type="Proteomes" id="UP000789525">
    <property type="component" value="Unassembled WGS sequence"/>
</dbReference>
<reference evidence="1" key="1">
    <citation type="submission" date="2021-06" db="EMBL/GenBank/DDBJ databases">
        <authorList>
            <person name="Kallberg Y."/>
            <person name="Tangrot J."/>
            <person name="Rosling A."/>
        </authorList>
    </citation>
    <scope>NUCLEOTIDE SEQUENCE</scope>
    <source>
        <strain evidence="1">CL356</strain>
    </source>
</reference>
<evidence type="ECO:0000313" key="1">
    <source>
        <dbReference type="EMBL" id="CAG8662442.1"/>
    </source>
</evidence>
<dbReference type="EMBL" id="CAJVPT010022891">
    <property type="protein sequence ID" value="CAG8662442.1"/>
    <property type="molecule type" value="Genomic_DNA"/>
</dbReference>
<gene>
    <name evidence="1" type="ORF">ACOLOM_LOCUS8641</name>
</gene>
<name>A0ACA9NK24_9GLOM</name>